<proteinExistence type="predicted"/>
<protein>
    <submittedName>
        <fullName evidence="2">Uncharacterized protein</fullName>
    </submittedName>
</protein>
<feature type="compositionally biased region" description="Low complexity" evidence="1">
    <location>
        <begin position="7"/>
        <end position="20"/>
    </location>
</feature>
<organism evidence="2 3">
    <name type="scientific">Schumannella luteola</name>
    <dbReference type="NCBI Taxonomy" id="472059"/>
    <lineage>
        <taxon>Bacteria</taxon>
        <taxon>Bacillati</taxon>
        <taxon>Actinomycetota</taxon>
        <taxon>Actinomycetes</taxon>
        <taxon>Micrococcales</taxon>
        <taxon>Microbacteriaceae</taxon>
        <taxon>Schumannella</taxon>
    </lineage>
</organism>
<keyword evidence="3" id="KW-1185">Reference proteome</keyword>
<dbReference type="RefSeq" id="WP_218853412.1">
    <property type="nucleotide sequence ID" value="NZ_JACBZY010000001.1"/>
</dbReference>
<feature type="region of interest" description="Disordered" evidence="1">
    <location>
        <begin position="1"/>
        <end position="36"/>
    </location>
</feature>
<dbReference type="Proteomes" id="UP000553888">
    <property type="component" value="Unassembled WGS sequence"/>
</dbReference>
<reference evidence="2 3" key="1">
    <citation type="submission" date="2020-07" db="EMBL/GenBank/DDBJ databases">
        <title>Sequencing the genomes of 1000 actinobacteria strains.</title>
        <authorList>
            <person name="Klenk H.-P."/>
        </authorList>
    </citation>
    <scope>NUCLEOTIDE SEQUENCE [LARGE SCALE GENOMIC DNA]</scope>
    <source>
        <strain evidence="2 3">DSM 23141</strain>
    </source>
</reference>
<dbReference type="EMBL" id="JACBZY010000001">
    <property type="protein sequence ID" value="NYG97744.1"/>
    <property type="molecule type" value="Genomic_DNA"/>
</dbReference>
<evidence type="ECO:0000256" key="1">
    <source>
        <dbReference type="SAM" id="MobiDB-lite"/>
    </source>
</evidence>
<evidence type="ECO:0000313" key="3">
    <source>
        <dbReference type="Proteomes" id="UP000553888"/>
    </source>
</evidence>
<name>A0A852Y8W7_9MICO</name>
<sequence>MSTTDTAAIPLAAQPAASPAPVRPHEHGWSTESAHSTSDGIVSYVRCASCGARRVDLAPRGVVAPAPLSLPVA</sequence>
<accession>A0A852Y8W7</accession>
<evidence type="ECO:0000313" key="2">
    <source>
        <dbReference type="EMBL" id="NYG97744.1"/>
    </source>
</evidence>
<dbReference type="AlphaFoldDB" id="A0A852Y8W7"/>
<comment type="caution">
    <text evidence="2">The sequence shown here is derived from an EMBL/GenBank/DDBJ whole genome shotgun (WGS) entry which is preliminary data.</text>
</comment>
<gene>
    <name evidence="2" type="ORF">BJ979_000370</name>
</gene>